<gene>
    <name evidence="4" type="ORF">SCF082_LOCUS11782</name>
</gene>
<comment type="caution">
    <text evidence="4">The sequence shown here is derived from an EMBL/GenBank/DDBJ whole genome shotgun (WGS) entry which is preliminary data.</text>
</comment>
<reference evidence="4 5" key="1">
    <citation type="submission" date="2024-02" db="EMBL/GenBank/DDBJ databases">
        <authorList>
            <person name="Chen Y."/>
            <person name="Shah S."/>
            <person name="Dougan E. K."/>
            <person name="Thang M."/>
            <person name="Chan C."/>
        </authorList>
    </citation>
    <scope>NUCLEOTIDE SEQUENCE [LARGE SCALE GENOMIC DNA]</scope>
</reference>
<keyword evidence="2" id="KW-0560">Oxidoreductase</keyword>
<dbReference type="Pfam" id="PF00890">
    <property type="entry name" value="FAD_binding_2"/>
    <property type="match status" value="1"/>
</dbReference>
<dbReference type="Gene3D" id="3.40.50.720">
    <property type="entry name" value="NAD(P)-binding Rossmann-like Domain"/>
    <property type="match status" value="1"/>
</dbReference>
<keyword evidence="1" id="KW-0285">Flavoprotein</keyword>
<evidence type="ECO:0000259" key="3">
    <source>
        <dbReference type="Pfam" id="PF00890"/>
    </source>
</evidence>
<dbReference type="Proteomes" id="UP001642464">
    <property type="component" value="Unassembled WGS sequence"/>
</dbReference>
<dbReference type="SUPFAM" id="SSF51971">
    <property type="entry name" value="Nucleotide-binding domain"/>
    <property type="match status" value="1"/>
</dbReference>
<protein>
    <recommendedName>
        <fullName evidence="3">FAD-dependent oxidoreductase 2 FAD-binding domain-containing protein</fullName>
    </recommendedName>
</protein>
<evidence type="ECO:0000256" key="1">
    <source>
        <dbReference type="ARBA" id="ARBA00022630"/>
    </source>
</evidence>
<evidence type="ECO:0000313" key="4">
    <source>
        <dbReference type="EMBL" id="CAK9013097.1"/>
    </source>
</evidence>
<proteinExistence type="predicted"/>
<evidence type="ECO:0000256" key="2">
    <source>
        <dbReference type="ARBA" id="ARBA00023002"/>
    </source>
</evidence>
<keyword evidence="5" id="KW-1185">Reference proteome</keyword>
<evidence type="ECO:0000313" key="5">
    <source>
        <dbReference type="Proteomes" id="UP001642464"/>
    </source>
</evidence>
<dbReference type="EMBL" id="CAXAMM010007036">
    <property type="protein sequence ID" value="CAK9013097.1"/>
    <property type="molecule type" value="Genomic_DNA"/>
</dbReference>
<organism evidence="4 5">
    <name type="scientific">Durusdinium trenchii</name>
    <dbReference type="NCBI Taxonomy" id="1381693"/>
    <lineage>
        <taxon>Eukaryota</taxon>
        <taxon>Sar</taxon>
        <taxon>Alveolata</taxon>
        <taxon>Dinophyceae</taxon>
        <taxon>Suessiales</taxon>
        <taxon>Symbiodiniaceae</taxon>
        <taxon>Durusdinium</taxon>
    </lineage>
</organism>
<name>A0ABP0JFH9_9DINO</name>
<feature type="domain" description="FAD-dependent oxidoreductase 2 FAD-binding" evidence="3">
    <location>
        <begin position="14"/>
        <end position="50"/>
    </location>
</feature>
<accession>A0ABP0JFH9</accession>
<sequence length="84" mass="8521">MESADFSAACRAQILVIGGGLSGLVAALAAEFSGTGAVQLFEAERSLSGAGGRAELHRSVASARPTNGGLKKIRKLFKDCLSLG</sequence>
<dbReference type="InterPro" id="IPR003953">
    <property type="entry name" value="FAD-dep_OxRdtase_2_FAD-bd"/>
</dbReference>